<sequence length="956" mass="105001">MENVKHQKDKVRQSLSHLDERILDLNELHVRLRKELKDTLLSIHSALLNRAKKLIAEMKTVIGSEKANVLERHTMLEKLESRQDHLLFFTERALESEDHFALMSCRQRLQLQLQDILSQNVSPGATMLTMTFFCDQEIYDQITSFGKFVTETVPFAPRDHQNHINEVPQPSYKTQSPYNHGVSINESRSFSPNKPPTSSQNTLSPVTSTVSEVIPRSLCASYKLQPTYPPSSSNKPAICSFNHHSTASSQTHTTSTQKQSSYVTFVHSPPTFSQSTSSHRHHTSFRNTSSSSPGPLTCSQNTSSSSHRHPNFSRDTSSYFHSHLTSCSNGTGLSQTLVISSHTHLMNWLSSPVSSLATVSPSSLKSVHWGLLGNEGDGHFQPYHPKSKSTQFHPLVPARKPTVPPTVTVTPVYSVVPAFQYCCLMNPTPNPSKPNSRLPNVSAPAIQTVASGPCSSTAAAQVVIPKEVQGLCESAVSDPVASLTVSTDNWIHSRPALLPPVKAIADSPCERAPPVGEEQEHTDPAAMENEPTSTVAEIHRAPSMQFPMPTDKQPCHPALNSQSEDSAPRDSNSWASDNVDMSKDGQLIPTTVDRPTCNTGDSACLRNTWEGCCLSPIQGNPAESACQQPVTSPALTGLKGQSSAPVRPEDESKFSRCPVKEENRDKAGDTYAKSILEPKKEHKRPPSAPVPPPPQYQQGEIPPGADPRGQTAPPPPSSPPLRPVWAEKMGFCIICHTVGMLVVCPSCWRGFHEPCHSHPISTLDRGRGRCMVCSDQCDFGRRNKNVPEGDCGLSTADQTKCVHLYLTLIGVSCSPVLYQQPEFLPHATRYVDITLIRGRLLQKVSPAYHTPSEFVSDVWALLSALTKNDKTVYHVRKLQRIFKKNLMKVYGTIMDPTLLQPPQGQGVAGEEEGMRDQGAKRKGKRKRGSVVVSQGEPANKLHGDMGKEGARMRAKE</sequence>
<evidence type="ECO:0000256" key="2">
    <source>
        <dbReference type="SAM" id="MobiDB-lite"/>
    </source>
</evidence>
<evidence type="ECO:0000313" key="3">
    <source>
        <dbReference type="EMBL" id="KAG9355276.1"/>
    </source>
</evidence>
<organism evidence="3 4">
    <name type="scientific">Albula glossodonta</name>
    <name type="common">roundjaw bonefish</name>
    <dbReference type="NCBI Taxonomy" id="121402"/>
    <lineage>
        <taxon>Eukaryota</taxon>
        <taxon>Metazoa</taxon>
        <taxon>Chordata</taxon>
        <taxon>Craniata</taxon>
        <taxon>Vertebrata</taxon>
        <taxon>Euteleostomi</taxon>
        <taxon>Actinopterygii</taxon>
        <taxon>Neopterygii</taxon>
        <taxon>Teleostei</taxon>
        <taxon>Albuliformes</taxon>
        <taxon>Albulidae</taxon>
        <taxon>Albula</taxon>
    </lineage>
</organism>
<feature type="compositionally biased region" description="Polar residues" evidence="2">
    <location>
        <begin position="171"/>
        <end position="207"/>
    </location>
</feature>
<evidence type="ECO:0008006" key="5">
    <source>
        <dbReference type="Google" id="ProtNLM"/>
    </source>
</evidence>
<feature type="region of interest" description="Disordered" evidence="2">
    <location>
        <begin position="636"/>
        <end position="721"/>
    </location>
</feature>
<protein>
    <recommendedName>
        <fullName evidence="5">Zinc finger PHD-type domain-containing protein</fullName>
    </recommendedName>
</protein>
<proteinExistence type="predicted"/>
<evidence type="ECO:0000313" key="4">
    <source>
        <dbReference type="Proteomes" id="UP000824540"/>
    </source>
</evidence>
<evidence type="ECO:0000256" key="1">
    <source>
        <dbReference type="SAM" id="Coils"/>
    </source>
</evidence>
<feature type="compositionally biased region" description="Pro residues" evidence="2">
    <location>
        <begin position="686"/>
        <end position="695"/>
    </location>
</feature>
<dbReference type="OrthoDB" id="1870062at2759"/>
<dbReference type="EMBL" id="JAFBMS010000001">
    <property type="protein sequence ID" value="KAG9355276.1"/>
    <property type="molecule type" value="Genomic_DNA"/>
</dbReference>
<feature type="compositionally biased region" description="Pro residues" evidence="2">
    <location>
        <begin position="712"/>
        <end position="721"/>
    </location>
</feature>
<feature type="compositionally biased region" description="Basic and acidic residues" evidence="2">
    <location>
        <begin position="647"/>
        <end position="668"/>
    </location>
</feature>
<keyword evidence="4" id="KW-1185">Reference proteome</keyword>
<dbReference type="SUPFAM" id="SSF57903">
    <property type="entry name" value="FYVE/PHD zinc finger"/>
    <property type="match status" value="1"/>
</dbReference>
<feature type="region of interest" description="Disordered" evidence="2">
    <location>
        <begin position="160"/>
        <end position="207"/>
    </location>
</feature>
<dbReference type="AlphaFoldDB" id="A0A8T2PVM3"/>
<feature type="region of interest" description="Disordered" evidence="2">
    <location>
        <begin position="509"/>
        <end position="532"/>
    </location>
</feature>
<feature type="compositionally biased region" description="Polar residues" evidence="2">
    <location>
        <begin position="559"/>
        <end position="576"/>
    </location>
</feature>
<keyword evidence="1" id="KW-0175">Coiled coil</keyword>
<accession>A0A8T2PVM3</accession>
<comment type="caution">
    <text evidence="3">The sequence shown here is derived from an EMBL/GenBank/DDBJ whole genome shotgun (WGS) entry which is preliminary data.</text>
</comment>
<dbReference type="Proteomes" id="UP000824540">
    <property type="component" value="Unassembled WGS sequence"/>
</dbReference>
<dbReference type="Gene3D" id="3.30.40.10">
    <property type="entry name" value="Zinc/RING finger domain, C3HC4 (zinc finger)"/>
    <property type="match status" value="1"/>
</dbReference>
<feature type="region of interest" description="Disordered" evidence="2">
    <location>
        <begin position="900"/>
        <end position="956"/>
    </location>
</feature>
<feature type="compositionally biased region" description="Basic and acidic residues" evidence="2">
    <location>
        <begin position="939"/>
        <end position="956"/>
    </location>
</feature>
<reference evidence="3" key="1">
    <citation type="thesis" date="2021" institute="BYU ScholarsArchive" country="Provo, UT, USA">
        <title>Applications of and Algorithms for Genome Assembly and Genomic Analyses with an Emphasis on Marine Teleosts.</title>
        <authorList>
            <person name="Pickett B.D."/>
        </authorList>
    </citation>
    <scope>NUCLEOTIDE SEQUENCE</scope>
    <source>
        <strain evidence="3">HI-2016</strain>
    </source>
</reference>
<dbReference type="InterPro" id="IPR011011">
    <property type="entry name" value="Znf_FYVE_PHD"/>
</dbReference>
<feature type="compositionally biased region" description="Polar residues" evidence="2">
    <location>
        <begin position="293"/>
        <end position="305"/>
    </location>
</feature>
<feature type="region of interest" description="Disordered" evidence="2">
    <location>
        <begin position="544"/>
        <end position="597"/>
    </location>
</feature>
<gene>
    <name evidence="3" type="ORF">JZ751_000114</name>
</gene>
<dbReference type="InterPro" id="IPR013083">
    <property type="entry name" value="Znf_RING/FYVE/PHD"/>
</dbReference>
<name>A0A8T2PVM3_9TELE</name>
<feature type="coiled-coil region" evidence="1">
    <location>
        <begin position="1"/>
        <end position="35"/>
    </location>
</feature>
<feature type="region of interest" description="Disordered" evidence="2">
    <location>
        <begin position="267"/>
        <end position="314"/>
    </location>
</feature>